<proteinExistence type="predicted"/>
<dbReference type="Proteomes" id="UP000214673">
    <property type="component" value="Unassembled WGS sequence"/>
</dbReference>
<dbReference type="PROSITE" id="PS51724">
    <property type="entry name" value="SPOR"/>
    <property type="match status" value="1"/>
</dbReference>
<dbReference type="EMBL" id="NIPV01000007">
    <property type="protein sequence ID" value="OWJ79295.1"/>
    <property type="molecule type" value="Genomic_DNA"/>
</dbReference>
<dbReference type="STRING" id="366616.CG51_09385"/>
<evidence type="ECO:0000313" key="7">
    <source>
        <dbReference type="Proteomes" id="UP000214673"/>
    </source>
</evidence>
<dbReference type="Gene3D" id="3.30.70.1070">
    <property type="entry name" value="Sporulation related repeat"/>
    <property type="match status" value="1"/>
</dbReference>
<organism evidence="5 6">
    <name type="scientific">Haematobacter missouriensis</name>
    <dbReference type="NCBI Taxonomy" id="366616"/>
    <lineage>
        <taxon>Bacteria</taxon>
        <taxon>Pseudomonadati</taxon>
        <taxon>Pseudomonadota</taxon>
        <taxon>Alphaproteobacteria</taxon>
        <taxon>Rhodobacterales</taxon>
        <taxon>Paracoccaceae</taxon>
        <taxon>Haematobacter</taxon>
    </lineage>
</organism>
<evidence type="ECO:0000256" key="1">
    <source>
        <dbReference type="SAM" id="MobiDB-lite"/>
    </source>
</evidence>
<accession>A0A212AVP6</accession>
<keyword evidence="2" id="KW-0812">Transmembrane</keyword>
<dbReference type="Pfam" id="PF05036">
    <property type="entry name" value="SPOR"/>
    <property type="match status" value="1"/>
</dbReference>
<dbReference type="RefSeq" id="WP_035741588.1">
    <property type="nucleotide sequence ID" value="NZ_JFGS01000002.1"/>
</dbReference>
<evidence type="ECO:0000313" key="4">
    <source>
        <dbReference type="EMBL" id="OWJ79295.1"/>
    </source>
</evidence>
<evidence type="ECO:0000313" key="6">
    <source>
        <dbReference type="Proteomes" id="UP000196640"/>
    </source>
</evidence>
<feature type="region of interest" description="Disordered" evidence="1">
    <location>
        <begin position="158"/>
        <end position="192"/>
    </location>
</feature>
<feature type="transmembrane region" description="Helical" evidence="2">
    <location>
        <begin position="24"/>
        <end position="45"/>
    </location>
</feature>
<keyword evidence="7" id="KW-1185">Reference proteome</keyword>
<reference evidence="6 7" key="1">
    <citation type="submission" date="2016-11" db="EMBL/GenBank/DDBJ databases">
        <title>Comparison of Traditional DNA-DNA Hybridization with In Silico Genomic Analysis.</title>
        <authorList>
            <person name="Nicholson A.C."/>
            <person name="Sammons S."/>
            <person name="Humrighouse B.W."/>
            <person name="Graziano J."/>
            <person name="Lasker B."/>
            <person name="Whitney A.M."/>
            <person name="Mcquiston J.R."/>
        </authorList>
    </citation>
    <scope>NUCLEOTIDE SEQUENCE [LARGE SCALE GENOMIC DNA]</scope>
    <source>
        <strain evidence="4 7">H1892</strain>
        <strain evidence="5 6">H2381</strain>
    </source>
</reference>
<dbReference type="OrthoDB" id="8479416at2"/>
<protein>
    <submittedName>
        <fullName evidence="5">SPOR domain-containing protein</fullName>
    </submittedName>
</protein>
<evidence type="ECO:0000256" key="2">
    <source>
        <dbReference type="SAM" id="Phobius"/>
    </source>
</evidence>
<keyword evidence="2" id="KW-1133">Transmembrane helix</keyword>
<comment type="caution">
    <text evidence="5">The sequence shown here is derived from an EMBL/GenBank/DDBJ whole genome shotgun (WGS) entry which is preliminary data.</text>
</comment>
<keyword evidence="2" id="KW-0472">Membrane</keyword>
<dbReference type="InterPro" id="IPR007730">
    <property type="entry name" value="SPOR-like_dom"/>
</dbReference>
<dbReference type="Proteomes" id="UP000196640">
    <property type="component" value="Unassembled WGS sequence"/>
</dbReference>
<name>A0A212AVP6_9RHOB</name>
<dbReference type="EMBL" id="NIPX01000003">
    <property type="protein sequence ID" value="OWJ85567.1"/>
    <property type="molecule type" value="Genomic_DNA"/>
</dbReference>
<dbReference type="GO" id="GO:0042834">
    <property type="term" value="F:peptidoglycan binding"/>
    <property type="evidence" value="ECO:0007669"/>
    <property type="project" value="InterPro"/>
</dbReference>
<dbReference type="AlphaFoldDB" id="A0A212AVP6"/>
<evidence type="ECO:0000259" key="3">
    <source>
        <dbReference type="PROSITE" id="PS51724"/>
    </source>
</evidence>
<dbReference type="SUPFAM" id="SSF110997">
    <property type="entry name" value="Sporulation related repeat"/>
    <property type="match status" value="1"/>
</dbReference>
<dbReference type="InterPro" id="IPR036680">
    <property type="entry name" value="SPOR-like_sf"/>
</dbReference>
<sequence length="292" mass="30745">MADYEYQTTEDTPREGRGARLQGFVNLAGTVVSVSLLIGLAVWGYQLTMRDVTGVPVIRALEGPMRIAPEDPGGLTTSYQGLAVNAVAAEGSAAPPPDRLVLAPRPVTLEEEDRPAAALQAEAVQEKVAAAVDDAAVDNAVAQAVAALPADIFAPEEPAGEPVAEEPPPPASNARLSADLRPMPRPPRRTTVAPVAQPVAQPVEPSSLKTGDQLVQLGAFDDAATAEREWARLQSKFGALLRARSRVIQPAESGGRTFYRLRAAGFADDADARRFCTALLAEQAACIPVTVR</sequence>
<feature type="domain" description="SPOR" evidence="3">
    <location>
        <begin position="207"/>
        <end position="292"/>
    </location>
</feature>
<gene>
    <name evidence="5" type="ORF">CDV52_04185</name>
    <name evidence="4" type="ORF">CDV53_01965</name>
</gene>
<evidence type="ECO:0000313" key="5">
    <source>
        <dbReference type="EMBL" id="OWJ85567.1"/>
    </source>
</evidence>